<dbReference type="GO" id="GO:0016705">
    <property type="term" value="F:oxidoreductase activity, acting on paired donors, with incorporation or reduction of molecular oxygen"/>
    <property type="evidence" value="ECO:0007669"/>
    <property type="project" value="UniProtKB-ARBA"/>
</dbReference>
<dbReference type="InterPro" id="IPR036922">
    <property type="entry name" value="Rieske_2Fe-2S_sf"/>
</dbReference>
<name>A0A4R6BFB6_9STAP</name>
<evidence type="ECO:0000259" key="5">
    <source>
        <dbReference type="PROSITE" id="PS51296"/>
    </source>
</evidence>
<dbReference type="OrthoDB" id="593800at2"/>
<dbReference type="Pfam" id="PF00355">
    <property type="entry name" value="Rieske"/>
    <property type="match status" value="1"/>
</dbReference>
<evidence type="ECO:0000256" key="4">
    <source>
        <dbReference type="ARBA" id="ARBA00023014"/>
    </source>
</evidence>
<organism evidence="6 7">
    <name type="scientific">Macrococcus brunensis</name>
    <dbReference type="NCBI Taxonomy" id="198483"/>
    <lineage>
        <taxon>Bacteria</taxon>
        <taxon>Bacillati</taxon>
        <taxon>Bacillota</taxon>
        <taxon>Bacilli</taxon>
        <taxon>Bacillales</taxon>
        <taxon>Staphylococcaceae</taxon>
        <taxon>Macrococcus</taxon>
    </lineage>
</organism>
<dbReference type="GO" id="GO:0051537">
    <property type="term" value="F:2 iron, 2 sulfur cluster binding"/>
    <property type="evidence" value="ECO:0007669"/>
    <property type="project" value="UniProtKB-KW"/>
</dbReference>
<dbReference type="GO" id="GO:0004497">
    <property type="term" value="F:monooxygenase activity"/>
    <property type="evidence" value="ECO:0007669"/>
    <property type="project" value="UniProtKB-ARBA"/>
</dbReference>
<feature type="domain" description="Rieske" evidence="5">
    <location>
        <begin position="4"/>
        <end position="100"/>
    </location>
</feature>
<dbReference type="GO" id="GO:0046872">
    <property type="term" value="F:metal ion binding"/>
    <property type="evidence" value="ECO:0007669"/>
    <property type="project" value="UniProtKB-KW"/>
</dbReference>
<dbReference type="EMBL" id="SCWA01000003">
    <property type="protein sequence ID" value="TDL98547.1"/>
    <property type="molecule type" value="Genomic_DNA"/>
</dbReference>
<evidence type="ECO:0000256" key="1">
    <source>
        <dbReference type="ARBA" id="ARBA00022714"/>
    </source>
</evidence>
<reference evidence="6 7" key="1">
    <citation type="submission" date="2019-01" db="EMBL/GenBank/DDBJ databases">
        <title>Draft genome sequences of the type strains of six Macrococcus species.</title>
        <authorList>
            <person name="Mazhar S."/>
            <person name="Altermann E."/>
            <person name="Hill C."/>
            <person name="Mcauliffe O."/>
        </authorList>
    </citation>
    <scope>NUCLEOTIDE SEQUENCE [LARGE SCALE GENOMIC DNA]</scope>
    <source>
        <strain evidence="6 7">CCM4811</strain>
    </source>
</reference>
<keyword evidence="3" id="KW-0408">Iron</keyword>
<protein>
    <submittedName>
        <fullName evidence="6">Nitrite reductase (NAD(P)H) small subunit</fullName>
    </submittedName>
</protein>
<evidence type="ECO:0000313" key="7">
    <source>
        <dbReference type="Proteomes" id="UP000295310"/>
    </source>
</evidence>
<evidence type="ECO:0000313" key="6">
    <source>
        <dbReference type="EMBL" id="TDL98547.1"/>
    </source>
</evidence>
<evidence type="ECO:0000256" key="2">
    <source>
        <dbReference type="ARBA" id="ARBA00022723"/>
    </source>
</evidence>
<keyword evidence="7" id="KW-1185">Reference proteome</keyword>
<dbReference type="RefSeq" id="WP_133431140.1">
    <property type="nucleotide sequence ID" value="NZ_CP092172.1"/>
</dbReference>
<sequence length="102" mass="11411">MEKVKVFNLSDLKPQIGMKCFVGDKEIGVFLLDDGEVKAVYNRCPHQQGTLSEGTVSGHYVFCSLHERKISLEDGEVQPPDSDGCVETYQTEVENGEVFVWV</sequence>
<gene>
    <name evidence="6" type="ORF">ERX27_01885</name>
</gene>
<keyword evidence="4" id="KW-0411">Iron-sulfur</keyword>
<dbReference type="Gene3D" id="2.102.10.10">
    <property type="entry name" value="Rieske [2Fe-2S] iron-sulphur domain"/>
    <property type="match status" value="1"/>
</dbReference>
<keyword evidence="1" id="KW-0001">2Fe-2S</keyword>
<evidence type="ECO:0000256" key="3">
    <source>
        <dbReference type="ARBA" id="ARBA00023004"/>
    </source>
</evidence>
<comment type="caution">
    <text evidence="6">The sequence shown here is derived from an EMBL/GenBank/DDBJ whole genome shotgun (WGS) entry which is preliminary data.</text>
</comment>
<dbReference type="CDD" id="cd03530">
    <property type="entry name" value="Rieske_NirD_small_Bacillus"/>
    <property type="match status" value="1"/>
</dbReference>
<dbReference type="PROSITE" id="PS51296">
    <property type="entry name" value="RIESKE"/>
    <property type="match status" value="1"/>
</dbReference>
<dbReference type="Proteomes" id="UP000295310">
    <property type="component" value="Unassembled WGS sequence"/>
</dbReference>
<dbReference type="AlphaFoldDB" id="A0A4R6BFB6"/>
<dbReference type="PANTHER" id="PTHR21496:SF23">
    <property type="entry name" value="3-PHENYLPROPIONATE_CINNAMIC ACID DIOXYGENASE FERREDOXIN SUBUNIT"/>
    <property type="match status" value="1"/>
</dbReference>
<dbReference type="SUPFAM" id="SSF50022">
    <property type="entry name" value="ISP domain"/>
    <property type="match status" value="1"/>
</dbReference>
<accession>A0A4R6BFB6</accession>
<dbReference type="PANTHER" id="PTHR21496">
    <property type="entry name" value="FERREDOXIN-RELATED"/>
    <property type="match status" value="1"/>
</dbReference>
<dbReference type="InterPro" id="IPR017941">
    <property type="entry name" value="Rieske_2Fe-2S"/>
</dbReference>
<proteinExistence type="predicted"/>
<keyword evidence="2" id="KW-0479">Metal-binding</keyword>